<name>A0ACC0ABI6_CATRO</name>
<reference evidence="2" key="1">
    <citation type="journal article" date="2023" name="Nat. Plants">
        <title>Single-cell RNA sequencing provides a high-resolution roadmap for understanding the multicellular compartmentation of specialized metabolism.</title>
        <authorList>
            <person name="Sun S."/>
            <person name="Shen X."/>
            <person name="Li Y."/>
            <person name="Li Y."/>
            <person name="Wang S."/>
            <person name="Li R."/>
            <person name="Zhang H."/>
            <person name="Shen G."/>
            <person name="Guo B."/>
            <person name="Wei J."/>
            <person name="Xu J."/>
            <person name="St-Pierre B."/>
            <person name="Chen S."/>
            <person name="Sun C."/>
        </authorList>
    </citation>
    <scope>NUCLEOTIDE SEQUENCE [LARGE SCALE GENOMIC DNA]</scope>
</reference>
<proteinExistence type="predicted"/>
<accession>A0ACC0ABI6</accession>
<protein>
    <submittedName>
        <fullName evidence="1">Uncharacterized protein</fullName>
    </submittedName>
</protein>
<evidence type="ECO:0000313" key="1">
    <source>
        <dbReference type="EMBL" id="KAI5657332.1"/>
    </source>
</evidence>
<dbReference type="EMBL" id="CM044706">
    <property type="protein sequence ID" value="KAI5657332.1"/>
    <property type="molecule type" value="Genomic_DNA"/>
</dbReference>
<sequence length="259" mass="29256">MAGSSDRAHSGSLMVPPRARRGDDDLGPMTDRTDRVESRAVTATSDILSTSLHLLDRVCIMILVHRGLPPSHPLYLLGPVLLPHHTIRTPPYHMTLMNILNHHKHHMIHMHMFLLCLSVHSSSSSLLGPSRWTHLTIVLTIEPLIMAIPYLMLGQASHVEAKELSGCCLSIPDLLPSWCIDDYMPWFLSRTHPRIQNPDRLPYGVQLPTVAPITPHVLLDMISRELNSDDIDDTTKVGRASDMIKKYHHSRYKFVVLYT</sequence>
<comment type="caution">
    <text evidence="1">The sequence shown here is derived from an EMBL/GenBank/DDBJ whole genome shotgun (WGS) entry which is preliminary data.</text>
</comment>
<gene>
    <name evidence="1" type="ORF">M9H77_26125</name>
</gene>
<evidence type="ECO:0000313" key="2">
    <source>
        <dbReference type="Proteomes" id="UP001060085"/>
    </source>
</evidence>
<organism evidence="1 2">
    <name type="scientific">Catharanthus roseus</name>
    <name type="common">Madagascar periwinkle</name>
    <name type="synonym">Vinca rosea</name>
    <dbReference type="NCBI Taxonomy" id="4058"/>
    <lineage>
        <taxon>Eukaryota</taxon>
        <taxon>Viridiplantae</taxon>
        <taxon>Streptophyta</taxon>
        <taxon>Embryophyta</taxon>
        <taxon>Tracheophyta</taxon>
        <taxon>Spermatophyta</taxon>
        <taxon>Magnoliopsida</taxon>
        <taxon>eudicotyledons</taxon>
        <taxon>Gunneridae</taxon>
        <taxon>Pentapetalae</taxon>
        <taxon>asterids</taxon>
        <taxon>lamiids</taxon>
        <taxon>Gentianales</taxon>
        <taxon>Apocynaceae</taxon>
        <taxon>Rauvolfioideae</taxon>
        <taxon>Vinceae</taxon>
        <taxon>Catharanthinae</taxon>
        <taxon>Catharanthus</taxon>
    </lineage>
</organism>
<dbReference type="Proteomes" id="UP001060085">
    <property type="component" value="Linkage Group LG06"/>
</dbReference>
<keyword evidence="2" id="KW-1185">Reference proteome</keyword>